<dbReference type="Proteomes" id="UP000308600">
    <property type="component" value="Unassembled WGS sequence"/>
</dbReference>
<dbReference type="EMBL" id="ML208262">
    <property type="protein sequence ID" value="TFK75712.1"/>
    <property type="molecule type" value="Genomic_DNA"/>
</dbReference>
<reference evidence="1 2" key="1">
    <citation type="journal article" date="2019" name="Nat. Ecol. Evol.">
        <title>Megaphylogeny resolves global patterns of mushroom evolution.</title>
        <authorList>
            <person name="Varga T."/>
            <person name="Krizsan K."/>
            <person name="Foldi C."/>
            <person name="Dima B."/>
            <person name="Sanchez-Garcia M."/>
            <person name="Sanchez-Ramirez S."/>
            <person name="Szollosi G.J."/>
            <person name="Szarkandi J.G."/>
            <person name="Papp V."/>
            <person name="Albert L."/>
            <person name="Andreopoulos W."/>
            <person name="Angelini C."/>
            <person name="Antonin V."/>
            <person name="Barry K.W."/>
            <person name="Bougher N.L."/>
            <person name="Buchanan P."/>
            <person name="Buyck B."/>
            <person name="Bense V."/>
            <person name="Catcheside P."/>
            <person name="Chovatia M."/>
            <person name="Cooper J."/>
            <person name="Damon W."/>
            <person name="Desjardin D."/>
            <person name="Finy P."/>
            <person name="Geml J."/>
            <person name="Haridas S."/>
            <person name="Hughes K."/>
            <person name="Justo A."/>
            <person name="Karasinski D."/>
            <person name="Kautmanova I."/>
            <person name="Kiss B."/>
            <person name="Kocsube S."/>
            <person name="Kotiranta H."/>
            <person name="LaButti K.M."/>
            <person name="Lechner B.E."/>
            <person name="Liimatainen K."/>
            <person name="Lipzen A."/>
            <person name="Lukacs Z."/>
            <person name="Mihaltcheva S."/>
            <person name="Morgado L.N."/>
            <person name="Niskanen T."/>
            <person name="Noordeloos M.E."/>
            <person name="Ohm R.A."/>
            <person name="Ortiz-Santana B."/>
            <person name="Ovrebo C."/>
            <person name="Racz N."/>
            <person name="Riley R."/>
            <person name="Savchenko A."/>
            <person name="Shiryaev A."/>
            <person name="Soop K."/>
            <person name="Spirin V."/>
            <person name="Szebenyi C."/>
            <person name="Tomsovsky M."/>
            <person name="Tulloss R.E."/>
            <person name="Uehling J."/>
            <person name="Grigoriev I.V."/>
            <person name="Vagvolgyi C."/>
            <person name="Papp T."/>
            <person name="Martin F.M."/>
            <person name="Miettinen O."/>
            <person name="Hibbett D.S."/>
            <person name="Nagy L.G."/>
        </authorList>
    </citation>
    <scope>NUCLEOTIDE SEQUENCE [LARGE SCALE GENOMIC DNA]</scope>
    <source>
        <strain evidence="1 2">NL-1719</strain>
    </source>
</reference>
<keyword evidence="2" id="KW-1185">Reference proteome</keyword>
<evidence type="ECO:0000313" key="2">
    <source>
        <dbReference type="Proteomes" id="UP000308600"/>
    </source>
</evidence>
<protein>
    <submittedName>
        <fullName evidence="1">Uncharacterized protein</fullName>
    </submittedName>
</protein>
<organism evidence="1 2">
    <name type="scientific">Pluteus cervinus</name>
    <dbReference type="NCBI Taxonomy" id="181527"/>
    <lineage>
        <taxon>Eukaryota</taxon>
        <taxon>Fungi</taxon>
        <taxon>Dikarya</taxon>
        <taxon>Basidiomycota</taxon>
        <taxon>Agaricomycotina</taxon>
        <taxon>Agaricomycetes</taxon>
        <taxon>Agaricomycetidae</taxon>
        <taxon>Agaricales</taxon>
        <taxon>Pluteineae</taxon>
        <taxon>Pluteaceae</taxon>
        <taxon>Pluteus</taxon>
    </lineage>
</organism>
<accession>A0ACD3BFB9</accession>
<gene>
    <name evidence="1" type="ORF">BDN72DRAFT_832064</name>
</gene>
<name>A0ACD3BFB9_9AGAR</name>
<evidence type="ECO:0000313" key="1">
    <source>
        <dbReference type="EMBL" id="TFK75712.1"/>
    </source>
</evidence>
<sequence>MLSPLKTVSRLKIARQERDQDSAVSKLGPDMFFEIPSPGSEFALAVPYRLGYLLATIIRHSYGLDKKYENIFNAIKLVKRNKAIQTALYYASECGCFGTIRDLALLQEPSSTAADLREVRDELLSKLQIRVTKPGEWSEDNLRLNDVEVYDATNGNNIAPELEEIRRRLNPEPPAVGANAPCDACETSEAFRSRLLQQLLTPSKLKHDKDLPWEFSVTQVEAPFTSSRDKVIGTVDAVVDAFRFPFALVGLDSIDDVPGGDVRLLLQAAALIRLGQGLFESGSVKRFTTLVIIIGEKVVRRYAVTTQNSSSKVLVEKRTFSRENKRKTSALFAELLNWKQTVDDLLLDLDNKKQDLLLEGYDMISFAAENGINTTGDHEGKKITLNGINSGPLGNSQVKAGLKKLGYTALYRAFDYPEIGVAFTGEGQVAGYLKFIKTRRYEEVLIHERLRGIDSPHNHVVPLIQVWSVPDGNVILTTAEGGWLTGIKEPTKHLWNLARQLFEAIEFLHKHEIGHMGLKPPNLIIPPEYGRLTIIDFGVSIHMSKYSMKHGDCGTPGYKAPEIERGYGSWHPVKADLWAIGKVLSELCQCCEPCLAKDRICDLSNKLMVSDPDERPTMTECLASMAESDNSDTQETITVSQ</sequence>
<proteinExistence type="predicted"/>